<evidence type="ECO:0000313" key="2">
    <source>
        <dbReference type="EMBL" id="MFC3616403.1"/>
    </source>
</evidence>
<dbReference type="RefSeq" id="WP_386737716.1">
    <property type="nucleotide sequence ID" value="NZ_JBHRXI010000049.1"/>
</dbReference>
<dbReference type="Proteomes" id="UP001595629">
    <property type="component" value="Unassembled WGS sequence"/>
</dbReference>
<reference evidence="3" key="1">
    <citation type="journal article" date="2019" name="Int. J. Syst. Evol. Microbiol.">
        <title>The Global Catalogue of Microorganisms (GCM) 10K type strain sequencing project: providing services to taxonomists for standard genome sequencing and annotation.</title>
        <authorList>
            <consortium name="The Broad Institute Genomics Platform"/>
            <consortium name="The Broad Institute Genome Sequencing Center for Infectious Disease"/>
            <person name="Wu L."/>
            <person name="Ma J."/>
        </authorList>
    </citation>
    <scope>NUCLEOTIDE SEQUENCE [LARGE SCALE GENOMIC DNA]</scope>
    <source>
        <strain evidence="3">KCTC 42911</strain>
    </source>
</reference>
<accession>A0ABV7TQ43</accession>
<organism evidence="2 3">
    <name type="scientific">Lutimaribacter marinistellae</name>
    <dbReference type="NCBI Taxonomy" id="1820329"/>
    <lineage>
        <taxon>Bacteria</taxon>
        <taxon>Pseudomonadati</taxon>
        <taxon>Pseudomonadota</taxon>
        <taxon>Alphaproteobacteria</taxon>
        <taxon>Rhodobacterales</taxon>
        <taxon>Roseobacteraceae</taxon>
        <taxon>Lutimaribacter</taxon>
    </lineage>
</organism>
<evidence type="ECO:0008006" key="4">
    <source>
        <dbReference type="Google" id="ProtNLM"/>
    </source>
</evidence>
<gene>
    <name evidence="2" type="ORF">ACFORG_21890</name>
</gene>
<protein>
    <recommendedName>
        <fullName evidence="4">Phospholipid-binding protein</fullName>
    </recommendedName>
</protein>
<dbReference type="EMBL" id="JBHRXI010000049">
    <property type="protein sequence ID" value="MFC3616403.1"/>
    <property type="molecule type" value="Genomic_DNA"/>
</dbReference>
<keyword evidence="3" id="KW-1185">Reference proteome</keyword>
<evidence type="ECO:0000313" key="3">
    <source>
        <dbReference type="Proteomes" id="UP001595629"/>
    </source>
</evidence>
<feature type="signal peptide" evidence="1">
    <location>
        <begin position="1"/>
        <end position="22"/>
    </location>
</feature>
<sequence length="134" mass="14479">MFFRFLSLAAVALTLQSAPVSAEFRIAFDGSGLQRCTTGRPAVVNSPAFRISGLPAGTKAVRFRLKDLDVPHYDHGGGWVEMTGDGVVPPGKFRYKSPCPPGRVHQYEWTAVAKTKLGGGKTLGTAKAQRKYPE</sequence>
<evidence type="ECO:0000256" key="1">
    <source>
        <dbReference type="SAM" id="SignalP"/>
    </source>
</evidence>
<name>A0ABV7TQ43_9RHOB</name>
<feature type="chain" id="PRO_5045219559" description="Phospholipid-binding protein" evidence="1">
    <location>
        <begin position="23"/>
        <end position="134"/>
    </location>
</feature>
<dbReference type="SUPFAM" id="SSF49777">
    <property type="entry name" value="PEBP-like"/>
    <property type="match status" value="1"/>
</dbReference>
<dbReference type="InterPro" id="IPR036610">
    <property type="entry name" value="PEBP-like_sf"/>
</dbReference>
<proteinExistence type="predicted"/>
<keyword evidence="1" id="KW-0732">Signal</keyword>
<comment type="caution">
    <text evidence="2">The sequence shown here is derived from an EMBL/GenBank/DDBJ whole genome shotgun (WGS) entry which is preliminary data.</text>
</comment>